<feature type="region of interest" description="Disordered" evidence="4">
    <location>
        <begin position="155"/>
        <end position="198"/>
    </location>
</feature>
<dbReference type="GO" id="GO:0016298">
    <property type="term" value="F:lipase activity"/>
    <property type="evidence" value="ECO:0007669"/>
    <property type="project" value="TreeGrafter"/>
</dbReference>
<accession>A0A9W7GM83</accession>
<name>A0A9W7GM83_9STRA</name>
<keyword evidence="6" id="KW-1185">Reference proteome</keyword>
<protein>
    <submittedName>
        <fullName evidence="5">Uncharacterized protein</fullName>
    </submittedName>
</protein>
<evidence type="ECO:0000256" key="4">
    <source>
        <dbReference type="SAM" id="MobiDB-lite"/>
    </source>
</evidence>
<dbReference type="EMBL" id="BRYA01000384">
    <property type="protein sequence ID" value="GMI48284.1"/>
    <property type="molecule type" value="Genomic_DNA"/>
</dbReference>
<dbReference type="PANTHER" id="PTHR45792">
    <property type="entry name" value="DIACYLGLYCEROL LIPASE HOMOLOG-RELATED"/>
    <property type="match status" value="1"/>
</dbReference>
<dbReference type="GO" id="GO:0016042">
    <property type="term" value="P:lipid catabolic process"/>
    <property type="evidence" value="ECO:0007669"/>
    <property type="project" value="UniProtKB-KW"/>
</dbReference>
<proteinExistence type="predicted"/>
<organism evidence="5 6">
    <name type="scientific">Triparma columacea</name>
    <dbReference type="NCBI Taxonomy" id="722753"/>
    <lineage>
        <taxon>Eukaryota</taxon>
        <taxon>Sar</taxon>
        <taxon>Stramenopiles</taxon>
        <taxon>Ochrophyta</taxon>
        <taxon>Bolidophyceae</taxon>
        <taxon>Parmales</taxon>
        <taxon>Triparmaceae</taxon>
        <taxon>Triparma</taxon>
    </lineage>
</organism>
<keyword evidence="1" id="KW-0378">Hydrolase</keyword>
<sequence>MEHLRDETLELISRIKVNKMRVLKSAMVGPNGSDRQDFVDEILHLTPPPSEFLTQLERFKEVQQRVREERGRVDVSLYPPGRIIHFVKTEESKWCGRGAKWCGGRDRTYTPMWTDNDALTEIIISPSMALDHFPDRVCCTIEGVAKDWGIDVSPGSKLHGGDGDSGGDGPSNLWGRPSGDRGLESPTQTDKLMKQSVV</sequence>
<keyword evidence="2" id="KW-0442">Lipid degradation</keyword>
<dbReference type="Proteomes" id="UP001165065">
    <property type="component" value="Unassembled WGS sequence"/>
</dbReference>
<dbReference type="PANTHER" id="PTHR45792:SF8">
    <property type="entry name" value="DIACYLGLYCEROL LIPASE-ALPHA"/>
    <property type="match status" value="1"/>
</dbReference>
<evidence type="ECO:0000313" key="5">
    <source>
        <dbReference type="EMBL" id="GMI48284.1"/>
    </source>
</evidence>
<evidence type="ECO:0000313" key="6">
    <source>
        <dbReference type="Proteomes" id="UP001165065"/>
    </source>
</evidence>
<dbReference type="AlphaFoldDB" id="A0A9W7GM83"/>
<evidence type="ECO:0000256" key="3">
    <source>
        <dbReference type="ARBA" id="ARBA00023098"/>
    </source>
</evidence>
<evidence type="ECO:0000256" key="2">
    <source>
        <dbReference type="ARBA" id="ARBA00022963"/>
    </source>
</evidence>
<dbReference type="OrthoDB" id="438440at2759"/>
<comment type="caution">
    <text evidence="5">The sequence shown here is derived from an EMBL/GenBank/DDBJ whole genome shotgun (WGS) entry which is preliminary data.</text>
</comment>
<dbReference type="InterPro" id="IPR052214">
    <property type="entry name" value="DAG_Lipase-Related"/>
</dbReference>
<keyword evidence="3" id="KW-0443">Lipid metabolism</keyword>
<gene>
    <name evidence="5" type="ORF">TrCOL_g6687</name>
</gene>
<reference evidence="6" key="1">
    <citation type="journal article" date="2023" name="Commun. Biol.">
        <title>Genome analysis of Parmales, the sister group of diatoms, reveals the evolutionary specialization of diatoms from phago-mixotrophs to photoautotrophs.</title>
        <authorList>
            <person name="Ban H."/>
            <person name="Sato S."/>
            <person name="Yoshikawa S."/>
            <person name="Yamada K."/>
            <person name="Nakamura Y."/>
            <person name="Ichinomiya M."/>
            <person name="Sato N."/>
            <person name="Blanc-Mathieu R."/>
            <person name="Endo H."/>
            <person name="Kuwata A."/>
            <person name="Ogata H."/>
        </authorList>
    </citation>
    <scope>NUCLEOTIDE SEQUENCE [LARGE SCALE GENOMIC DNA]</scope>
</reference>
<evidence type="ECO:0000256" key="1">
    <source>
        <dbReference type="ARBA" id="ARBA00022801"/>
    </source>
</evidence>